<dbReference type="InterPro" id="IPR004107">
    <property type="entry name" value="Integrase_SAM-like_N"/>
</dbReference>
<dbReference type="GO" id="GO:0006310">
    <property type="term" value="P:DNA recombination"/>
    <property type="evidence" value="ECO:0007669"/>
    <property type="project" value="UniProtKB-KW"/>
</dbReference>
<accession>A0A1E5H4A5</accession>
<dbReference type="InterPro" id="IPR010998">
    <property type="entry name" value="Integrase_recombinase_N"/>
</dbReference>
<feature type="domain" description="Core-binding (CB)" evidence="7">
    <location>
        <begin position="66"/>
        <end position="148"/>
    </location>
</feature>
<evidence type="ECO:0000256" key="3">
    <source>
        <dbReference type="ARBA" id="ARBA00023125"/>
    </source>
</evidence>
<keyword evidence="9" id="KW-1185">Reference proteome</keyword>
<gene>
    <name evidence="8" type="ORF">BCR25_15000</name>
</gene>
<evidence type="ECO:0000313" key="8">
    <source>
        <dbReference type="EMBL" id="OEG19753.1"/>
    </source>
</evidence>
<dbReference type="Pfam" id="PF00589">
    <property type="entry name" value="Phage_integrase"/>
    <property type="match status" value="1"/>
</dbReference>
<dbReference type="RefSeq" id="WP_069662367.1">
    <property type="nucleotide sequence ID" value="NZ_JBHUJJ010000001.1"/>
</dbReference>
<evidence type="ECO:0000259" key="7">
    <source>
        <dbReference type="PROSITE" id="PS51900"/>
    </source>
</evidence>
<proteinExistence type="inferred from homology"/>
<evidence type="ECO:0000256" key="2">
    <source>
        <dbReference type="ARBA" id="ARBA00022908"/>
    </source>
</evidence>
<comment type="caution">
    <text evidence="8">The sequence shown here is derived from an EMBL/GenBank/DDBJ whole genome shotgun (WGS) entry which is preliminary data.</text>
</comment>
<reference evidence="9" key="1">
    <citation type="submission" date="2016-09" db="EMBL/GenBank/DDBJ databases">
        <authorList>
            <person name="Gulvik C.A."/>
        </authorList>
    </citation>
    <scope>NUCLEOTIDE SEQUENCE [LARGE SCALE GENOMIC DNA]</scope>
    <source>
        <strain evidence="9">LMG 8895</strain>
    </source>
</reference>
<dbReference type="GO" id="GO:0003677">
    <property type="term" value="F:DNA binding"/>
    <property type="evidence" value="ECO:0007669"/>
    <property type="project" value="UniProtKB-UniRule"/>
</dbReference>
<evidence type="ECO:0000259" key="6">
    <source>
        <dbReference type="PROSITE" id="PS51898"/>
    </source>
</evidence>
<dbReference type="InterPro" id="IPR002104">
    <property type="entry name" value="Integrase_catalytic"/>
</dbReference>
<evidence type="ECO:0008006" key="10">
    <source>
        <dbReference type="Google" id="ProtNLM"/>
    </source>
</evidence>
<dbReference type="InterPro" id="IPR044068">
    <property type="entry name" value="CB"/>
</dbReference>
<dbReference type="PROSITE" id="PS51898">
    <property type="entry name" value="TYR_RECOMBINASE"/>
    <property type="match status" value="1"/>
</dbReference>
<dbReference type="AlphaFoldDB" id="A0A1E5H4A5"/>
<dbReference type="InterPro" id="IPR013762">
    <property type="entry name" value="Integrase-like_cat_sf"/>
</dbReference>
<dbReference type="Proteomes" id="UP000095094">
    <property type="component" value="Unassembled WGS sequence"/>
</dbReference>
<evidence type="ECO:0000313" key="9">
    <source>
        <dbReference type="Proteomes" id="UP000095094"/>
    </source>
</evidence>
<dbReference type="GO" id="GO:0015074">
    <property type="term" value="P:DNA integration"/>
    <property type="evidence" value="ECO:0007669"/>
    <property type="project" value="UniProtKB-KW"/>
</dbReference>
<dbReference type="PROSITE" id="PS51900">
    <property type="entry name" value="CB"/>
    <property type="match status" value="1"/>
</dbReference>
<dbReference type="EMBL" id="MIJY01000003">
    <property type="protein sequence ID" value="OEG19753.1"/>
    <property type="molecule type" value="Genomic_DNA"/>
</dbReference>
<dbReference type="CDD" id="cd01189">
    <property type="entry name" value="INT_ICEBs1_C_like"/>
    <property type="match status" value="1"/>
</dbReference>
<evidence type="ECO:0000256" key="1">
    <source>
        <dbReference type="ARBA" id="ARBA00008857"/>
    </source>
</evidence>
<dbReference type="Gene3D" id="1.10.150.130">
    <property type="match status" value="1"/>
</dbReference>
<organism evidence="8 9">
    <name type="scientific">Enterococcus termitis</name>
    <dbReference type="NCBI Taxonomy" id="332950"/>
    <lineage>
        <taxon>Bacteria</taxon>
        <taxon>Bacillati</taxon>
        <taxon>Bacillota</taxon>
        <taxon>Bacilli</taxon>
        <taxon>Lactobacillales</taxon>
        <taxon>Enterococcaceae</taxon>
        <taxon>Enterococcus</taxon>
    </lineage>
</organism>
<dbReference type="PATRIC" id="fig|332950.4.peg.1954"/>
<evidence type="ECO:0000256" key="5">
    <source>
        <dbReference type="PROSITE-ProRule" id="PRU01248"/>
    </source>
</evidence>
<dbReference type="OrthoDB" id="9803188at2"/>
<comment type="similarity">
    <text evidence="1">Belongs to the 'phage' integrase family.</text>
</comment>
<dbReference type="InterPro" id="IPR050090">
    <property type="entry name" value="Tyrosine_recombinase_XerCD"/>
</dbReference>
<dbReference type="Gene3D" id="1.10.443.10">
    <property type="entry name" value="Intergrase catalytic core"/>
    <property type="match status" value="1"/>
</dbReference>
<name>A0A1E5H4A5_9ENTE</name>
<dbReference type="PANTHER" id="PTHR30349">
    <property type="entry name" value="PHAGE INTEGRASE-RELATED"/>
    <property type="match status" value="1"/>
</dbReference>
<dbReference type="PANTHER" id="PTHR30349:SF41">
    <property type="entry name" value="INTEGRASE_RECOMBINASE PROTEIN MJ0367-RELATED"/>
    <property type="match status" value="1"/>
</dbReference>
<dbReference type="SUPFAM" id="SSF56349">
    <property type="entry name" value="DNA breaking-rejoining enzymes"/>
    <property type="match status" value="1"/>
</dbReference>
<evidence type="ECO:0000256" key="4">
    <source>
        <dbReference type="ARBA" id="ARBA00023172"/>
    </source>
</evidence>
<keyword evidence="4" id="KW-0233">DNA recombination</keyword>
<sequence>MAKRGENIYKRKDGRWEGRYVKERKIDGKIRYGYIYSRKYLEVKKKLMLLKAETLKEDIFQITYDGTLGDWLKLWLETIVKPKVKLSTYNSYKSKVQLHILPHLGAIPLQKLLPAEIDQWLVHLNAQLSSSSVHAVHRVLKNALSQALKQGLIVKNPSLMIELPKLEKQRIKAFSRQQQKMIKEAALKEKKYLPILIALETGMRIGEISALKWTDINFSEKTIHIQRTLQRLQVGIGKTALVEGTPKTFQSERILPLSNQLKSYLIEEKKTSYSPYVVGIKDSCTEPRTINYRFKKLQEELQISQLPFHALRHTFATRCLELGVNIATISSILGHTSTKMTLDVYTNSFMQDERKAMEKVAAI</sequence>
<keyword evidence="3 5" id="KW-0238">DNA-binding</keyword>
<keyword evidence="2" id="KW-0229">DNA integration</keyword>
<protein>
    <recommendedName>
        <fullName evidence="10">Site-specific integrase</fullName>
    </recommendedName>
</protein>
<feature type="domain" description="Tyr recombinase" evidence="6">
    <location>
        <begin position="169"/>
        <end position="358"/>
    </location>
</feature>
<dbReference type="InterPro" id="IPR011010">
    <property type="entry name" value="DNA_brk_join_enz"/>
</dbReference>
<dbReference type="Pfam" id="PF14659">
    <property type="entry name" value="Phage_int_SAM_3"/>
    <property type="match status" value="1"/>
</dbReference>